<dbReference type="InterPro" id="IPR006530">
    <property type="entry name" value="YD"/>
</dbReference>
<dbReference type="InterPro" id="IPR050708">
    <property type="entry name" value="T6SS_VgrG/RHS"/>
</dbReference>
<dbReference type="EMBL" id="UGRS01000001">
    <property type="protein sequence ID" value="SUA36684.1"/>
    <property type="molecule type" value="Genomic_DNA"/>
</dbReference>
<dbReference type="Gene3D" id="2.180.10.10">
    <property type="entry name" value="RHS repeat-associated core"/>
    <property type="match status" value="3"/>
</dbReference>
<feature type="domain" description="RHS protein conserved region" evidence="1">
    <location>
        <begin position="613"/>
        <end position="648"/>
    </location>
</feature>
<dbReference type="OrthoDB" id="8607344at2"/>
<proteinExistence type="predicted"/>
<dbReference type="PANTHER" id="PTHR32305">
    <property type="match status" value="1"/>
</dbReference>
<dbReference type="NCBIfam" id="TIGR01643">
    <property type="entry name" value="YD_repeat_2x"/>
    <property type="match status" value="6"/>
</dbReference>
<dbReference type="Pfam" id="PF05593">
    <property type="entry name" value="RHS_repeat"/>
    <property type="match status" value="4"/>
</dbReference>
<dbReference type="RefSeq" id="WP_115133834.1">
    <property type="nucleotide sequence ID" value="NZ_UGRS01000001.1"/>
</dbReference>
<dbReference type="InterPro" id="IPR001826">
    <property type="entry name" value="RHS"/>
</dbReference>
<dbReference type="NCBIfam" id="TIGR03696">
    <property type="entry name" value="Rhs_assc_core"/>
    <property type="match status" value="1"/>
</dbReference>
<name>A0A378WJE9_9NEIS</name>
<dbReference type="InterPro" id="IPR022385">
    <property type="entry name" value="Rhs_assc_core"/>
</dbReference>
<reference evidence="2 3" key="1">
    <citation type="submission" date="2018-06" db="EMBL/GenBank/DDBJ databases">
        <authorList>
            <consortium name="Pathogen Informatics"/>
            <person name="Doyle S."/>
        </authorList>
    </citation>
    <scope>NUCLEOTIDE SEQUENCE [LARGE SCALE GENOMIC DNA]</scope>
    <source>
        <strain evidence="2 3">NCTC12229</strain>
    </source>
</reference>
<dbReference type="AlphaFoldDB" id="A0A378WJE9"/>
<dbReference type="PRINTS" id="PR00394">
    <property type="entry name" value="RHSPROTEIN"/>
</dbReference>
<sequence>MRAVRQHIRYNQQLQPIEITRPHGHKTLLEYDAQGRLVKQSDGKGHTTAYRYNDYGQPVQITDAKNNGYFFDYDDNHRLSSTTDCSGKQTRYQYDGKGRVTAITDAASGTTAYRYNPDGQLENTTYPDGSSEHYHYDEAGRLKAHTDAAGNRTEYAYNSDNQPTERTNALGDTFRYRYDAARRLTELINENGDSYRFAYDERDRLTAETGFDGRATEYTYNPAGELVQENRYGQTHRFGNHRRQLLQTTVYHRDRLGRITQKDSHHTDSTRSDSSRYFYDKLNRLTRAYNAHSDLRLSYNSDGLLVKEQYQTLGEPIQPGIIRPRTQDGIPLVTEYRYDILGNRTQTILPTGETLNYLYYGSGHLHHINLDGDTITDIERDDLHRPVSRSAGKLHTHLISDPLGRLKEQLVQLEAPGGKATEPKGLIKRRYHYDTNGNLVQTEDQHHGNKDYAYDPLGRITRAGDERFAFDPAHNISGDGVKVTGNRLTDYNGIRYIYDQLGNLSERHNDATGESQYYRYDADNQLTEARIEQTDRPSEHWHYRYDALGRRVSKQNAHNQTETRFLWEGSRLLQEYSDKATYTYVYTEQGSYEPLAQIVQTANRDGSKADRQILYYHNDQIGIPREMTDEEGNIVWRGEYSGWGKLNNAENANLKEGVHQPFRLQNQYADKETGLHYNFFRYYDPHCGRFTQQDPIGLAGGNNLYQFAPNIQRWVDILGLWKWGDPIPTASEDNFAGYLWNRTLDGETRDRLRDSVLGLLDESTMNATRKAREALGINLGEDINSSSYEIGGYTGDVIGYINPTKSIVKGASKQFTKCVWKCDMRKPTKTVKKTQRKRLVQHKEKGKQEMLQGASTIAKDELKEATMDKILGY</sequence>
<evidence type="ECO:0000313" key="2">
    <source>
        <dbReference type="EMBL" id="SUA36684.1"/>
    </source>
</evidence>
<protein>
    <submittedName>
        <fullName evidence="2">Cell wall-associated polypeptide CWBP200</fullName>
    </submittedName>
</protein>
<dbReference type="InterPro" id="IPR031325">
    <property type="entry name" value="RHS_repeat"/>
</dbReference>
<dbReference type="PANTHER" id="PTHR32305:SF15">
    <property type="entry name" value="PROTEIN RHSA-RELATED"/>
    <property type="match status" value="1"/>
</dbReference>
<organism evidence="2 3">
    <name type="scientific">Neisseria zoodegmatis</name>
    <dbReference type="NCBI Taxonomy" id="326523"/>
    <lineage>
        <taxon>Bacteria</taxon>
        <taxon>Pseudomonadati</taxon>
        <taxon>Pseudomonadota</taxon>
        <taxon>Betaproteobacteria</taxon>
        <taxon>Neisseriales</taxon>
        <taxon>Neisseriaceae</taxon>
        <taxon>Neisseria</taxon>
    </lineage>
</organism>
<dbReference type="Pfam" id="PF03527">
    <property type="entry name" value="RHS"/>
    <property type="match status" value="1"/>
</dbReference>
<accession>A0A378WJE9</accession>
<dbReference type="Proteomes" id="UP000254055">
    <property type="component" value="Unassembled WGS sequence"/>
</dbReference>
<evidence type="ECO:0000313" key="3">
    <source>
        <dbReference type="Proteomes" id="UP000254055"/>
    </source>
</evidence>
<evidence type="ECO:0000259" key="1">
    <source>
        <dbReference type="Pfam" id="PF03527"/>
    </source>
</evidence>
<gene>
    <name evidence="2" type="primary">wapA_6</name>
    <name evidence="2" type="ORF">NCTC12229_01112</name>
</gene>